<dbReference type="EMBL" id="JANPWB010000016">
    <property type="protein sequence ID" value="KAJ1085360.1"/>
    <property type="molecule type" value="Genomic_DNA"/>
</dbReference>
<evidence type="ECO:0000313" key="2">
    <source>
        <dbReference type="Proteomes" id="UP001066276"/>
    </source>
</evidence>
<sequence>MHIRFHITVSWPFWDVSTVTLLHHIRCNKIARAYDLQPDMQCQARANGKSQWIELPDTMPASIIKKKGPVSFLQEATAPKGAIAWP</sequence>
<proteinExistence type="predicted"/>
<comment type="caution">
    <text evidence="1">The sequence shown here is derived from an EMBL/GenBank/DDBJ whole genome shotgun (WGS) entry which is preliminary data.</text>
</comment>
<reference evidence="1" key="1">
    <citation type="journal article" date="2022" name="bioRxiv">
        <title>Sequencing and chromosome-scale assembly of the giantPleurodeles waltlgenome.</title>
        <authorList>
            <person name="Brown T."/>
            <person name="Elewa A."/>
            <person name="Iarovenko S."/>
            <person name="Subramanian E."/>
            <person name="Araus A.J."/>
            <person name="Petzold A."/>
            <person name="Susuki M."/>
            <person name="Suzuki K.-i.T."/>
            <person name="Hayashi T."/>
            <person name="Toyoda A."/>
            <person name="Oliveira C."/>
            <person name="Osipova E."/>
            <person name="Leigh N.D."/>
            <person name="Simon A."/>
            <person name="Yun M.H."/>
        </authorList>
    </citation>
    <scope>NUCLEOTIDE SEQUENCE</scope>
    <source>
        <strain evidence="1">20211129_DDA</strain>
        <tissue evidence="1">Liver</tissue>
    </source>
</reference>
<gene>
    <name evidence="1" type="ORF">NDU88_005493</name>
</gene>
<evidence type="ECO:0000313" key="1">
    <source>
        <dbReference type="EMBL" id="KAJ1085360.1"/>
    </source>
</evidence>
<dbReference type="Proteomes" id="UP001066276">
    <property type="component" value="Chromosome 12"/>
</dbReference>
<protein>
    <submittedName>
        <fullName evidence="1">Uncharacterized protein</fullName>
    </submittedName>
</protein>
<name>A0AAV7L4K9_PLEWA</name>
<accession>A0AAV7L4K9</accession>
<dbReference type="AlphaFoldDB" id="A0AAV7L4K9"/>
<organism evidence="1 2">
    <name type="scientific">Pleurodeles waltl</name>
    <name type="common">Iberian ribbed newt</name>
    <dbReference type="NCBI Taxonomy" id="8319"/>
    <lineage>
        <taxon>Eukaryota</taxon>
        <taxon>Metazoa</taxon>
        <taxon>Chordata</taxon>
        <taxon>Craniata</taxon>
        <taxon>Vertebrata</taxon>
        <taxon>Euteleostomi</taxon>
        <taxon>Amphibia</taxon>
        <taxon>Batrachia</taxon>
        <taxon>Caudata</taxon>
        <taxon>Salamandroidea</taxon>
        <taxon>Salamandridae</taxon>
        <taxon>Pleurodelinae</taxon>
        <taxon>Pleurodeles</taxon>
    </lineage>
</organism>
<keyword evidence="2" id="KW-1185">Reference proteome</keyword>